<protein>
    <submittedName>
        <fullName evidence="1">Uncharacterized protein</fullName>
    </submittedName>
</protein>
<proteinExistence type="predicted"/>
<dbReference type="Proteomes" id="UP000250831">
    <property type="component" value="Unassembled WGS sequence"/>
</dbReference>
<dbReference type="AlphaFoldDB" id="A0A363P005"/>
<name>A0A363P005_9SPHI</name>
<reference evidence="1 2" key="1">
    <citation type="submission" date="2018-04" db="EMBL/GenBank/DDBJ databases">
        <title>Sphingobacterium sp. M46 Genome.</title>
        <authorList>
            <person name="Cheng J."/>
            <person name="Li Y."/>
        </authorList>
    </citation>
    <scope>NUCLEOTIDE SEQUENCE [LARGE SCALE GENOMIC DNA]</scope>
    <source>
        <strain evidence="1 2">M46</strain>
    </source>
</reference>
<comment type="caution">
    <text evidence="1">The sequence shown here is derived from an EMBL/GenBank/DDBJ whole genome shotgun (WGS) entry which is preliminary data.</text>
</comment>
<evidence type="ECO:0000313" key="2">
    <source>
        <dbReference type="Proteomes" id="UP000250831"/>
    </source>
</evidence>
<accession>A0A363P005</accession>
<dbReference type="EMBL" id="QCXX01000001">
    <property type="protein sequence ID" value="PUV26320.1"/>
    <property type="molecule type" value="Genomic_DNA"/>
</dbReference>
<evidence type="ECO:0000313" key="1">
    <source>
        <dbReference type="EMBL" id="PUV26320.1"/>
    </source>
</evidence>
<keyword evidence="2" id="KW-1185">Reference proteome</keyword>
<gene>
    <name evidence="1" type="ORF">DCO56_05040</name>
</gene>
<organism evidence="1 2">
    <name type="scientific">Sphingobacterium athyrii</name>
    <dbReference type="NCBI Taxonomy" id="2152717"/>
    <lineage>
        <taxon>Bacteria</taxon>
        <taxon>Pseudomonadati</taxon>
        <taxon>Bacteroidota</taxon>
        <taxon>Sphingobacteriia</taxon>
        <taxon>Sphingobacteriales</taxon>
        <taxon>Sphingobacteriaceae</taxon>
        <taxon>Sphingobacterium</taxon>
    </lineage>
</organism>
<dbReference type="OrthoDB" id="672902at2"/>
<dbReference type="RefSeq" id="WP_108632609.1">
    <property type="nucleotide sequence ID" value="NZ_QCXX01000001.1"/>
</dbReference>
<sequence length="192" mass="22511">MEVKFRIVTLGYIVAEISSETKRFKIGHSSDYGDKFQELLNKFFFIYEIIKEKDVAYFPYSTTVLWEDDRVNYNWTISMNSVDSHINIKIDQLSSSNLDYKEMLIHENIETRKLFDAIYQSLEEMLADFGFVGYKKKWEVGNFPIAEYITLKAARERIDLRHASCLEEDEWKQKMDPNDELGVINISASNSG</sequence>